<keyword evidence="7" id="KW-1185">Reference proteome</keyword>
<dbReference type="Pfam" id="PF00501">
    <property type="entry name" value="AMP-binding"/>
    <property type="match status" value="1"/>
</dbReference>
<evidence type="ECO:0000259" key="5">
    <source>
        <dbReference type="Pfam" id="PF13193"/>
    </source>
</evidence>
<dbReference type="AlphaFoldDB" id="A0AAE9F839"/>
<dbReference type="Gene3D" id="3.40.50.980">
    <property type="match status" value="2"/>
</dbReference>
<dbReference type="PROSITE" id="PS51257">
    <property type="entry name" value="PROKAR_LIPOPROTEIN"/>
    <property type="match status" value="1"/>
</dbReference>
<evidence type="ECO:0000256" key="3">
    <source>
        <dbReference type="ARBA" id="ARBA00023140"/>
    </source>
</evidence>
<dbReference type="SUPFAM" id="SSF56801">
    <property type="entry name" value="Acetyl-CoA synthetase-like"/>
    <property type="match status" value="1"/>
</dbReference>
<proteinExistence type="inferred from homology"/>
<dbReference type="FunFam" id="3.30.300.30:FF:000007">
    <property type="entry name" value="4-coumarate--CoA ligase 2"/>
    <property type="match status" value="1"/>
</dbReference>
<sequence length="588" mass="65046">MQLTRKEGPLCVWTLLFACVLLSIILSLFSSSPDLTVGHTSSSIMPHESPYPPVKIPVRPYHELLLDSIDKTIAEGKNKIAFISGDNPNYSLSYEQLRKDAFAVAVYLHNIGFKKDVAAVVLPNVWHYASFFIGCSINGGAVSGASALFTDYELQRQFVDSRAKVVLTYEDFLPKVLLAVKQSPNIQKIIVIPKPVGSSLPSGVVSWHEVVSTPVTALPQVPIDVHNDLLVLPYSSGTTGPPKGVMLSHYNFTSMISMYLAIDKSHNLDVLDPNWDCYKEKALLFLPFYHVYGFGLLNHCILKGMTGVVMSHFEPNNFLTAVQNYKIRILCLVPPIMVFLAKHPICAKFDLSSIQMIMAGAAPAGKDLIEELKKRYPNMKYIQQGYGMTECSMASHLPDLRNNQPYGSVGKLASNLVMRIVEPGTDREQPVNQRGEICVRGPTVMLGYLGRPEATASTVIDGWLHTGDIGYINEDGNLFIVDRLKELIKVKGLQVPPAELEDLLLSHPKIRDCAVIGIPDAKAGELPKAFVVRADNTLTEQEVKDFVKPKVSPYKQLEGGVEFIEEIPKSAAGKILRRFLRDRSTAKL</sequence>
<name>A0AAE9F839_CAEBR</name>
<feature type="domain" description="AMP-dependent synthetase/ligase" evidence="4">
    <location>
        <begin position="71"/>
        <end position="449"/>
    </location>
</feature>
<keyword evidence="3" id="KW-0576">Peroxisome</keyword>
<dbReference type="PROSITE" id="PS00455">
    <property type="entry name" value="AMP_BINDING"/>
    <property type="match status" value="1"/>
</dbReference>
<gene>
    <name evidence="6" type="ORF">L5515_008686</name>
</gene>
<reference evidence="6 7" key="1">
    <citation type="submission" date="2022-04" db="EMBL/GenBank/DDBJ databases">
        <title>Chromosome-level reference genomes for two strains of Caenorhabditis briggsae: an improved platform for comparative genomics.</title>
        <authorList>
            <person name="Stevens L."/>
            <person name="Andersen E."/>
        </authorList>
    </citation>
    <scope>NUCLEOTIDE SEQUENCE [LARGE SCALE GENOMIC DNA]</scope>
    <source>
        <strain evidence="6">VX34</strain>
        <tissue evidence="6">Whole-organism</tissue>
    </source>
</reference>
<dbReference type="InterPro" id="IPR000873">
    <property type="entry name" value="AMP-dep_synth/lig_dom"/>
</dbReference>
<comment type="subcellular location">
    <subcellularLocation>
        <location evidence="1">Peroxisome</location>
    </subcellularLocation>
</comment>
<evidence type="ECO:0000256" key="2">
    <source>
        <dbReference type="ARBA" id="ARBA00006432"/>
    </source>
</evidence>
<dbReference type="Proteomes" id="UP000829354">
    <property type="component" value="Chromosome V"/>
</dbReference>
<dbReference type="PANTHER" id="PTHR24096">
    <property type="entry name" value="LONG-CHAIN-FATTY-ACID--COA LIGASE"/>
    <property type="match status" value="1"/>
</dbReference>
<dbReference type="GO" id="GO:0005777">
    <property type="term" value="C:peroxisome"/>
    <property type="evidence" value="ECO:0007669"/>
    <property type="project" value="UniProtKB-SubCell"/>
</dbReference>
<dbReference type="PANTHER" id="PTHR24096:SF422">
    <property type="entry name" value="BCDNA.GH02901"/>
    <property type="match status" value="1"/>
</dbReference>
<protein>
    <submittedName>
        <fullName evidence="6">Uncharacterized protein</fullName>
    </submittedName>
</protein>
<dbReference type="EMBL" id="CP092624">
    <property type="protein sequence ID" value="UMM36592.1"/>
    <property type="molecule type" value="Genomic_DNA"/>
</dbReference>
<evidence type="ECO:0000256" key="1">
    <source>
        <dbReference type="ARBA" id="ARBA00004275"/>
    </source>
</evidence>
<dbReference type="Pfam" id="PF13193">
    <property type="entry name" value="AMP-binding_C"/>
    <property type="match status" value="1"/>
</dbReference>
<dbReference type="Gene3D" id="3.30.300.30">
    <property type="match status" value="1"/>
</dbReference>
<dbReference type="Gene3D" id="2.30.38.10">
    <property type="entry name" value="Luciferase, Domain 3"/>
    <property type="match status" value="1"/>
</dbReference>
<accession>A0AAE9F839</accession>
<dbReference type="InterPro" id="IPR045851">
    <property type="entry name" value="AMP-bd_C_sf"/>
</dbReference>
<evidence type="ECO:0000313" key="6">
    <source>
        <dbReference type="EMBL" id="UMM36592.1"/>
    </source>
</evidence>
<dbReference type="CDD" id="cd05911">
    <property type="entry name" value="Firefly_Luc_like"/>
    <property type="match status" value="1"/>
</dbReference>
<organism evidence="6 7">
    <name type="scientific">Caenorhabditis briggsae</name>
    <dbReference type="NCBI Taxonomy" id="6238"/>
    <lineage>
        <taxon>Eukaryota</taxon>
        <taxon>Metazoa</taxon>
        <taxon>Ecdysozoa</taxon>
        <taxon>Nematoda</taxon>
        <taxon>Chromadorea</taxon>
        <taxon>Rhabditida</taxon>
        <taxon>Rhabditina</taxon>
        <taxon>Rhabditomorpha</taxon>
        <taxon>Rhabditoidea</taxon>
        <taxon>Rhabditidae</taxon>
        <taxon>Peloderinae</taxon>
        <taxon>Caenorhabditis</taxon>
    </lineage>
</organism>
<comment type="similarity">
    <text evidence="2">Belongs to the ATP-dependent AMP-binding enzyme family.</text>
</comment>
<evidence type="ECO:0000313" key="7">
    <source>
        <dbReference type="Proteomes" id="UP000829354"/>
    </source>
</evidence>
<dbReference type="InterPro" id="IPR020845">
    <property type="entry name" value="AMP-binding_CS"/>
</dbReference>
<dbReference type="InterPro" id="IPR025110">
    <property type="entry name" value="AMP-bd_C"/>
</dbReference>
<evidence type="ECO:0000259" key="4">
    <source>
        <dbReference type="Pfam" id="PF00501"/>
    </source>
</evidence>
<feature type="domain" description="AMP-binding enzyme C-terminal" evidence="5">
    <location>
        <begin position="499"/>
        <end position="574"/>
    </location>
</feature>